<feature type="chain" id="PRO_5047494403" evidence="3">
    <location>
        <begin position="21"/>
        <end position="224"/>
    </location>
</feature>
<evidence type="ECO:0000256" key="2">
    <source>
        <dbReference type="ARBA" id="ARBA00023008"/>
    </source>
</evidence>
<evidence type="ECO:0000259" key="4">
    <source>
        <dbReference type="PROSITE" id="PS51352"/>
    </source>
</evidence>
<accession>A0ABU3C312</accession>
<dbReference type="PANTHER" id="PTHR12151">
    <property type="entry name" value="ELECTRON TRANSPORT PROTIN SCO1/SENC FAMILY MEMBER"/>
    <property type="match status" value="1"/>
</dbReference>
<gene>
    <name evidence="5" type="ORF">RM532_13380</name>
</gene>
<dbReference type="Proteomes" id="UP001251857">
    <property type="component" value="Unassembled WGS sequence"/>
</dbReference>
<dbReference type="PROSITE" id="PS51352">
    <property type="entry name" value="THIOREDOXIN_2"/>
    <property type="match status" value="1"/>
</dbReference>
<keyword evidence="2" id="KW-0186">Copper</keyword>
<dbReference type="EMBL" id="JAVRIB010000015">
    <property type="protein sequence ID" value="MDT0635941.1"/>
    <property type="molecule type" value="Genomic_DNA"/>
</dbReference>
<feature type="signal peptide" evidence="3">
    <location>
        <begin position="1"/>
        <end position="20"/>
    </location>
</feature>
<dbReference type="SUPFAM" id="SSF52833">
    <property type="entry name" value="Thioredoxin-like"/>
    <property type="match status" value="1"/>
</dbReference>
<keyword evidence="6" id="KW-1185">Reference proteome</keyword>
<organism evidence="5 6">
    <name type="scientific">Spectribacter hydrogenoxidans</name>
    <dbReference type="NCBI Taxonomy" id="3075608"/>
    <lineage>
        <taxon>Bacteria</taxon>
        <taxon>Pseudomonadati</taxon>
        <taxon>Pseudomonadota</taxon>
        <taxon>Gammaproteobacteria</taxon>
        <taxon>Salinisphaerales</taxon>
        <taxon>Salinisphaeraceae</taxon>
        <taxon>Spectribacter</taxon>
    </lineage>
</organism>
<protein>
    <submittedName>
        <fullName evidence="5">SCO family protein</fullName>
    </submittedName>
</protein>
<dbReference type="Gene3D" id="3.40.30.10">
    <property type="entry name" value="Glutaredoxin"/>
    <property type="match status" value="1"/>
</dbReference>
<dbReference type="PROSITE" id="PS51257">
    <property type="entry name" value="PROKAR_LIPOPROTEIN"/>
    <property type="match status" value="1"/>
</dbReference>
<evidence type="ECO:0000256" key="3">
    <source>
        <dbReference type="SAM" id="SignalP"/>
    </source>
</evidence>
<dbReference type="CDD" id="cd02968">
    <property type="entry name" value="SCO"/>
    <property type="match status" value="1"/>
</dbReference>
<comment type="similarity">
    <text evidence="1">Belongs to the SCO1/2 family.</text>
</comment>
<dbReference type="InterPro" id="IPR036249">
    <property type="entry name" value="Thioredoxin-like_sf"/>
</dbReference>
<name>A0ABU3C312_9GAMM</name>
<dbReference type="Pfam" id="PF02630">
    <property type="entry name" value="SCO1-SenC"/>
    <property type="match status" value="1"/>
</dbReference>
<evidence type="ECO:0000313" key="5">
    <source>
        <dbReference type="EMBL" id="MDT0635941.1"/>
    </source>
</evidence>
<reference evidence="5 6" key="1">
    <citation type="submission" date="2023-09" db="EMBL/GenBank/DDBJ databases">
        <authorList>
            <person name="Rey-Velasco X."/>
        </authorList>
    </citation>
    <scope>NUCLEOTIDE SEQUENCE [LARGE SCALE GENOMIC DNA]</scope>
    <source>
        <strain evidence="5 6">W335</strain>
    </source>
</reference>
<evidence type="ECO:0000256" key="1">
    <source>
        <dbReference type="ARBA" id="ARBA00010996"/>
    </source>
</evidence>
<evidence type="ECO:0000313" key="6">
    <source>
        <dbReference type="Proteomes" id="UP001251857"/>
    </source>
</evidence>
<comment type="caution">
    <text evidence="5">The sequence shown here is derived from an EMBL/GenBank/DDBJ whole genome shotgun (WGS) entry which is preliminary data.</text>
</comment>
<dbReference type="InterPro" id="IPR003782">
    <property type="entry name" value="SCO1/SenC"/>
</dbReference>
<dbReference type="InterPro" id="IPR013766">
    <property type="entry name" value="Thioredoxin_domain"/>
</dbReference>
<dbReference type="PANTHER" id="PTHR12151:SF25">
    <property type="entry name" value="LINALOOL DEHYDRATASE_ISOMERASE DOMAIN-CONTAINING PROTEIN"/>
    <property type="match status" value="1"/>
</dbReference>
<sequence length="224" mass="24666">MNTRPLRLISLLFLVAGLTACGESEPPWRGHDITGVMPELDYNLVDENSEPVSAGAYADNIRLLFFGFTHCPDICPVTLGRLKAAIATLEPAQRERIRVLFVSVDPERDPPAVLRRYTDNFGERFIGLTGSQAQLRELTKRYRVTYGYGEKDKNGFYPVSHSSAVFVFDRQGNARLLFNQSLTVTDIAADLERLIDAGATVETRAKGRKAVAQAATGAGTANYP</sequence>
<keyword evidence="3" id="KW-0732">Signal</keyword>
<feature type="domain" description="Thioredoxin" evidence="4">
    <location>
        <begin position="19"/>
        <end position="200"/>
    </location>
</feature>
<dbReference type="RefSeq" id="WP_311653836.1">
    <property type="nucleotide sequence ID" value="NZ_JAVRIB010000015.1"/>
</dbReference>
<proteinExistence type="inferred from homology"/>